<gene>
    <name evidence="2" type="ORF">GCM10023342_21020</name>
</gene>
<dbReference type="EMBL" id="BAABKI010000020">
    <property type="protein sequence ID" value="GAA5176145.1"/>
    <property type="molecule type" value="Genomic_DNA"/>
</dbReference>
<protein>
    <submittedName>
        <fullName evidence="2">Uncharacterized protein</fullName>
    </submittedName>
</protein>
<evidence type="ECO:0000313" key="2">
    <source>
        <dbReference type="EMBL" id="GAA5176145.1"/>
    </source>
</evidence>
<keyword evidence="1" id="KW-0812">Transmembrane</keyword>
<evidence type="ECO:0000313" key="3">
    <source>
        <dbReference type="Proteomes" id="UP001500074"/>
    </source>
</evidence>
<reference evidence="3" key="1">
    <citation type="journal article" date="2019" name="Int. J. Syst. Evol. Microbiol.">
        <title>The Global Catalogue of Microorganisms (GCM) 10K type strain sequencing project: providing services to taxonomists for standard genome sequencing and annotation.</title>
        <authorList>
            <consortium name="The Broad Institute Genomics Platform"/>
            <consortium name="The Broad Institute Genome Sequencing Center for Infectious Disease"/>
            <person name="Wu L."/>
            <person name="Ma J."/>
        </authorList>
    </citation>
    <scope>NUCLEOTIDE SEQUENCE [LARGE SCALE GENOMIC DNA]</scope>
    <source>
        <strain evidence="3">JCM 18472</strain>
    </source>
</reference>
<organism evidence="2 3">
    <name type="scientific">Modicisalibacter zincidurans</name>
    <dbReference type="NCBI Taxonomy" id="1178777"/>
    <lineage>
        <taxon>Bacteria</taxon>
        <taxon>Pseudomonadati</taxon>
        <taxon>Pseudomonadota</taxon>
        <taxon>Gammaproteobacteria</taxon>
        <taxon>Oceanospirillales</taxon>
        <taxon>Halomonadaceae</taxon>
        <taxon>Modicisalibacter</taxon>
    </lineage>
</organism>
<name>A0ABP9RFA5_9GAMM</name>
<dbReference type="Proteomes" id="UP001500074">
    <property type="component" value="Unassembled WGS sequence"/>
</dbReference>
<keyword evidence="1" id="KW-0472">Membrane</keyword>
<evidence type="ECO:0000256" key="1">
    <source>
        <dbReference type="SAM" id="Phobius"/>
    </source>
</evidence>
<sequence length="54" mass="6254">MSSEARLHQMRWRNTLTFLGIGVWSIEIAPVRLIVGVSEFVLGWRCWASRRPPS</sequence>
<proteinExistence type="predicted"/>
<feature type="transmembrane region" description="Helical" evidence="1">
    <location>
        <begin position="12"/>
        <end position="35"/>
    </location>
</feature>
<keyword evidence="1" id="KW-1133">Transmembrane helix</keyword>
<comment type="caution">
    <text evidence="2">The sequence shown here is derived from an EMBL/GenBank/DDBJ whole genome shotgun (WGS) entry which is preliminary data.</text>
</comment>
<accession>A0ABP9RFA5</accession>
<dbReference type="RefSeq" id="WP_160171085.1">
    <property type="nucleotide sequence ID" value="NZ_BAABKI010000020.1"/>
</dbReference>
<keyword evidence="3" id="KW-1185">Reference proteome</keyword>